<comment type="caution">
    <text evidence="1">The sequence shown here is derived from an EMBL/GenBank/DDBJ whole genome shotgun (WGS) entry which is preliminary data.</text>
</comment>
<name>A0AAE3IH61_9FIRM</name>
<dbReference type="AlphaFoldDB" id="A0AAE3IH61"/>
<dbReference type="RefSeq" id="WP_267301060.1">
    <property type="nucleotide sequence ID" value="NZ_JAOQJZ010000006.1"/>
</dbReference>
<sequence length="124" mass="14412">MFSLFKKKQAQSEPPLKKKIKDMKCRKINYVDEGFDTLASEMSADPKAILRLKPVNYYAIKNKYIMGKVYTSEDHQENYVQFFRYEYDHECGKTDIYPLSAELMSKALAKVGIIIDLKALAKDQ</sequence>
<protein>
    <submittedName>
        <fullName evidence="1">Uncharacterized protein</fullName>
    </submittedName>
</protein>
<keyword evidence="2" id="KW-1185">Reference proteome</keyword>
<evidence type="ECO:0000313" key="1">
    <source>
        <dbReference type="EMBL" id="MCU6705800.1"/>
    </source>
</evidence>
<proteinExistence type="predicted"/>
<reference evidence="1 2" key="1">
    <citation type="journal article" date="2021" name="ISME Commun">
        <title>Automated analysis of genomic sequences facilitates high-throughput and comprehensive description of bacteria.</title>
        <authorList>
            <person name="Hitch T.C.A."/>
        </authorList>
    </citation>
    <scope>NUCLEOTIDE SEQUENCE [LARGE SCALE GENOMIC DNA]</scope>
    <source>
        <strain evidence="1 2">Sanger_31</strain>
    </source>
</reference>
<gene>
    <name evidence="1" type="ORF">OCV57_07675</name>
</gene>
<dbReference type="Proteomes" id="UP001208131">
    <property type="component" value="Unassembled WGS sequence"/>
</dbReference>
<accession>A0AAE3IH61</accession>
<organism evidence="1 2">
    <name type="scientific">Hominimerdicola aceti</name>
    <dbReference type="NCBI Taxonomy" id="2981726"/>
    <lineage>
        <taxon>Bacteria</taxon>
        <taxon>Bacillati</taxon>
        <taxon>Bacillota</taxon>
        <taxon>Clostridia</taxon>
        <taxon>Eubacteriales</taxon>
        <taxon>Oscillospiraceae</taxon>
        <taxon>Hominimerdicola</taxon>
    </lineage>
</organism>
<evidence type="ECO:0000313" key="2">
    <source>
        <dbReference type="Proteomes" id="UP001208131"/>
    </source>
</evidence>
<dbReference type="EMBL" id="JAOQJZ010000006">
    <property type="protein sequence ID" value="MCU6705800.1"/>
    <property type="molecule type" value="Genomic_DNA"/>
</dbReference>